<dbReference type="RefSeq" id="WP_071758310.1">
    <property type="nucleotide sequence ID" value="NZ_CBCSIO010000010.1"/>
</dbReference>
<organism evidence="2 3">
    <name type="scientific">Bacillus albus</name>
    <dbReference type="NCBI Taxonomy" id="2026189"/>
    <lineage>
        <taxon>Bacteria</taxon>
        <taxon>Bacillati</taxon>
        <taxon>Bacillota</taxon>
        <taxon>Bacilli</taxon>
        <taxon>Bacillales</taxon>
        <taxon>Bacillaceae</taxon>
        <taxon>Bacillus</taxon>
        <taxon>Bacillus cereus group</taxon>
    </lineage>
</organism>
<dbReference type="Gene3D" id="3.40.50.1820">
    <property type="entry name" value="alpha/beta hydrolase"/>
    <property type="match status" value="1"/>
</dbReference>
<sequence>MNEFKKNPIATDEDYFELSDQVYDDEVLKKGAKITGFNGQEWKVIETIDADKEKIKNGLQAIAVVPAEEYKPNKKHYENIIYSFRGTEFGKFDGDLSTDTFQISAGMKKNLGMVDGKVQNLPTSFDSALEFVDKVNKKYEPTSVHTTGHSKGAAEAQYVAAERNFYTTTFAAPNIYRLLSDKAKKRVDEGVMENKAVDYTHKKDAVGNFEQFGAPMIGKQFTTKSNGVDRVLAVLFMGEHPMKTFKDMFGKNGSVRLELEPDEIIKYARALQQLGDVLSTVIRNIEEFQQKEAERISELKRKLKYETQPGGKYHLLAEYEIDDAIREVAKITQNGQEYFYNVQLAEELIHNLKKKQRELEQFGEEIIYAANSLRDKDGQLNENFKGVVR</sequence>
<dbReference type="AlphaFoldDB" id="A0A1J9TB28"/>
<dbReference type="InterPro" id="IPR029058">
    <property type="entry name" value="AB_hydrolase_fold"/>
</dbReference>
<accession>A0A1J9TB28</accession>
<evidence type="ECO:0000313" key="4">
    <source>
        <dbReference type="Proteomes" id="UP000272492"/>
    </source>
</evidence>
<dbReference type="Proteomes" id="UP000181873">
    <property type="component" value="Unassembled WGS sequence"/>
</dbReference>
<evidence type="ECO:0000313" key="2">
    <source>
        <dbReference type="EMBL" id="OJD63176.1"/>
    </source>
</evidence>
<name>A0A1J9TB28_9BACI</name>
<dbReference type="EMBL" id="CP034548">
    <property type="protein sequence ID" value="AZQ48695.1"/>
    <property type="molecule type" value="Genomic_DNA"/>
</dbReference>
<reference evidence="2 3" key="1">
    <citation type="submission" date="2016-06" db="EMBL/GenBank/DDBJ databases">
        <title>First insights into the genetic diversity and population structure of in the Bacillus cereus group bacteria from diverse marine environments.</title>
        <authorList>
            <person name="Liu Y."/>
            <person name="Lai Q."/>
            <person name="Shao Z."/>
        </authorList>
    </citation>
    <scope>NUCLEOTIDE SEQUENCE [LARGE SCALE GENOMIC DNA]</scope>
    <source>
        <strain evidence="2 3">N35-10-2</strain>
    </source>
</reference>
<evidence type="ECO:0000313" key="3">
    <source>
        <dbReference type="Proteomes" id="UP000181873"/>
    </source>
</evidence>
<dbReference type="EMBL" id="MAOE01000091">
    <property type="protein sequence ID" value="OJD63176.1"/>
    <property type="molecule type" value="Genomic_DNA"/>
</dbReference>
<protein>
    <recommendedName>
        <fullName evidence="5">Cytoplasmic protein</fullName>
    </recommendedName>
</protein>
<proteinExistence type="predicted"/>
<reference evidence="1 4" key="2">
    <citation type="submission" date="2018-12" db="EMBL/GenBank/DDBJ databases">
        <authorList>
            <person name="Wang H."/>
            <person name="Peng S."/>
            <person name="Yu X."/>
            <person name="Li X."/>
        </authorList>
    </citation>
    <scope>NUCLEOTIDE SEQUENCE [LARGE SCALE GENOMIC DNA]</scope>
    <source>
        <strain evidence="1 4">PFYN01</strain>
    </source>
</reference>
<dbReference type="Proteomes" id="UP000272492">
    <property type="component" value="Chromosome"/>
</dbReference>
<keyword evidence="4" id="KW-1185">Reference proteome</keyword>
<gene>
    <name evidence="2" type="ORF">BAU25_12850</name>
    <name evidence="1" type="ORF">EJW27_21565</name>
</gene>
<dbReference type="GeneID" id="83634767"/>
<evidence type="ECO:0008006" key="5">
    <source>
        <dbReference type="Google" id="ProtNLM"/>
    </source>
</evidence>
<evidence type="ECO:0000313" key="1">
    <source>
        <dbReference type="EMBL" id="AZQ48695.1"/>
    </source>
</evidence>
<dbReference type="SUPFAM" id="SSF53474">
    <property type="entry name" value="alpha/beta-Hydrolases"/>
    <property type="match status" value="1"/>
</dbReference>